<dbReference type="InterPro" id="IPR019734">
    <property type="entry name" value="TPR_rpt"/>
</dbReference>
<comment type="similarity">
    <text evidence="3">Belongs to the TTC9 family.</text>
</comment>
<dbReference type="InterPro" id="IPR039663">
    <property type="entry name" value="AIP/AIPL1/TTC9"/>
</dbReference>
<reference evidence="6" key="1">
    <citation type="submission" date="2023-07" db="EMBL/GenBank/DDBJ databases">
        <authorList>
            <person name="Stuckert A."/>
        </authorList>
    </citation>
    <scope>NUCLEOTIDE SEQUENCE</scope>
</reference>
<dbReference type="PANTHER" id="PTHR11242">
    <property type="entry name" value="ARYL HYDROCARBON RECEPTOR INTERACTING PROTEIN RELATED"/>
    <property type="match status" value="1"/>
</dbReference>
<proteinExistence type="inferred from homology"/>
<dbReference type="InterPro" id="IPR011990">
    <property type="entry name" value="TPR-like_helical_dom_sf"/>
</dbReference>
<organism evidence="6 7">
    <name type="scientific">Ranitomeya imitator</name>
    <name type="common">mimic poison frog</name>
    <dbReference type="NCBI Taxonomy" id="111125"/>
    <lineage>
        <taxon>Eukaryota</taxon>
        <taxon>Metazoa</taxon>
        <taxon>Chordata</taxon>
        <taxon>Craniata</taxon>
        <taxon>Vertebrata</taxon>
        <taxon>Euteleostomi</taxon>
        <taxon>Amphibia</taxon>
        <taxon>Batrachia</taxon>
        <taxon>Anura</taxon>
        <taxon>Neobatrachia</taxon>
        <taxon>Hyloidea</taxon>
        <taxon>Dendrobatidae</taxon>
        <taxon>Dendrobatinae</taxon>
        <taxon>Ranitomeya</taxon>
    </lineage>
</organism>
<evidence type="ECO:0000313" key="6">
    <source>
        <dbReference type="EMBL" id="CAJ0936667.1"/>
    </source>
</evidence>
<dbReference type="Gene3D" id="1.25.40.10">
    <property type="entry name" value="Tetratricopeptide repeat domain"/>
    <property type="match status" value="1"/>
</dbReference>
<feature type="region of interest" description="Disordered" evidence="5">
    <location>
        <begin position="1"/>
        <end position="36"/>
    </location>
</feature>
<comment type="caution">
    <text evidence="6">The sequence shown here is derived from an EMBL/GenBank/DDBJ whole genome shotgun (WGS) entry which is preliminary data.</text>
</comment>
<sequence length="260" mass="28727">MLPAALSSSPPPSISESSASCSRSLSSAFSPRPSSPLRCSSARSSVTFILRGSRPLMMPLITDKDTGRMCSKRAGSGRGSRDHTPEDVSVEQRLSQAGLYKSQGNTCYSEHRIREAVSLYHRALLQLRSVDPHLINPLTGLGPSSVELTPQQLQTLKNLQADCHNNLAACLLQNQPPKYERVYECSLQTLKIQPHNVKALYRAGVSSYHLQDYTTAHSYLSKAASHQPKDANIRHYVQLVDSAITSSREKEKQLYQGMFD</sequence>
<gene>
    <name evidence="6" type="ORF">RIMI_LOCUS6868592</name>
</gene>
<accession>A0ABN9LCQ4</accession>
<evidence type="ECO:0000256" key="3">
    <source>
        <dbReference type="ARBA" id="ARBA00034486"/>
    </source>
</evidence>
<evidence type="ECO:0000313" key="7">
    <source>
        <dbReference type="Proteomes" id="UP001176940"/>
    </source>
</evidence>
<name>A0ABN9LCQ4_9NEOB</name>
<keyword evidence="2" id="KW-0802">TPR repeat</keyword>
<dbReference type="Proteomes" id="UP001176940">
    <property type="component" value="Unassembled WGS sequence"/>
</dbReference>
<keyword evidence="1" id="KW-0677">Repeat</keyword>
<evidence type="ECO:0000256" key="4">
    <source>
        <dbReference type="ARBA" id="ARBA00040624"/>
    </source>
</evidence>
<feature type="region of interest" description="Disordered" evidence="5">
    <location>
        <begin position="63"/>
        <end position="87"/>
    </location>
</feature>
<evidence type="ECO:0000256" key="1">
    <source>
        <dbReference type="ARBA" id="ARBA00022737"/>
    </source>
</evidence>
<dbReference type="SMART" id="SM00028">
    <property type="entry name" value="TPR"/>
    <property type="match status" value="3"/>
</dbReference>
<dbReference type="PANTHER" id="PTHR11242:SF14">
    <property type="entry name" value="TETRATRICOPEPTIDE REPEAT PROTEIN 9C"/>
    <property type="match status" value="1"/>
</dbReference>
<evidence type="ECO:0000256" key="2">
    <source>
        <dbReference type="ARBA" id="ARBA00022803"/>
    </source>
</evidence>
<keyword evidence="7" id="KW-1185">Reference proteome</keyword>
<evidence type="ECO:0000256" key="5">
    <source>
        <dbReference type="SAM" id="MobiDB-lite"/>
    </source>
</evidence>
<protein>
    <recommendedName>
        <fullName evidence="4">Tetratricopeptide repeat protein 9C</fullName>
    </recommendedName>
</protein>
<dbReference type="EMBL" id="CAUEEQ010012658">
    <property type="protein sequence ID" value="CAJ0936667.1"/>
    <property type="molecule type" value="Genomic_DNA"/>
</dbReference>
<dbReference type="SUPFAM" id="SSF48452">
    <property type="entry name" value="TPR-like"/>
    <property type="match status" value="1"/>
</dbReference>